<organism evidence="1 2">
    <name type="scientific">Bacillus mesophilum</name>
    <dbReference type="NCBI Taxonomy" id="1071718"/>
    <lineage>
        <taxon>Bacteria</taxon>
        <taxon>Bacillati</taxon>
        <taxon>Bacillota</taxon>
        <taxon>Bacilli</taxon>
        <taxon>Bacillales</taxon>
        <taxon>Bacillaceae</taxon>
        <taxon>Bacillus</taxon>
    </lineage>
</organism>
<sequence length="210" mass="24308">MNTNSLRITDHDPLFESVNRKLRMLPGIRVDGVTYWLNGGLQQTLHEIGLSIHVKEVHIHSKVRYYKVYVTNHYPFSRKVNVLLQYRHETHSREHVSFVSPVDNLVYHLADQTVYLVNGFLENEKMSECTIQPYWNIHTDNIWAESASGKLKYLPMVKGNAVSLYTREIEFDGRQTCEGESWIISGGSKTELQNLNSVLLKNTLAFQTKK</sequence>
<accession>A0A7V7UWF2</accession>
<dbReference type="Proteomes" id="UP000441354">
    <property type="component" value="Unassembled WGS sequence"/>
</dbReference>
<dbReference type="EMBL" id="WBOT01000002">
    <property type="protein sequence ID" value="KAB2333864.1"/>
    <property type="molecule type" value="Genomic_DNA"/>
</dbReference>
<evidence type="ECO:0000313" key="1">
    <source>
        <dbReference type="EMBL" id="KAB2333864.1"/>
    </source>
</evidence>
<dbReference type="RefSeq" id="WP_151573238.1">
    <property type="nucleotide sequence ID" value="NZ_WBOT01000002.1"/>
</dbReference>
<evidence type="ECO:0000313" key="2">
    <source>
        <dbReference type="Proteomes" id="UP000441354"/>
    </source>
</evidence>
<reference evidence="1 2" key="1">
    <citation type="journal article" date="2014" name="Arch. Microbiol.">
        <title>Bacillus mesophilum sp. nov., strain IITR-54T, a novel 4-chlorobiphenyl dechlorinating bacterium.</title>
        <authorList>
            <person name="Manickam N."/>
            <person name="Singh N.K."/>
            <person name="Bajaj A."/>
            <person name="Kumar R.M."/>
            <person name="Kaur G."/>
            <person name="Kaur N."/>
            <person name="Bala M."/>
            <person name="Kumar A."/>
            <person name="Mayilraj S."/>
        </authorList>
    </citation>
    <scope>NUCLEOTIDE SEQUENCE [LARGE SCALE GENOMIC DNA]</scope>
    <source>
        <strain evidence="1 2">IITR-54</strain>
    </source>
</reference>
<protein>
    <submittedName>
        <fullName evidence="1">Uncharacterized protein</fullName>
    </submittedName>
</protein>
<keyword evidence="2" id="KW-1185">Reference proteome</keyword>
<dbReference type="OrthoDB" id="2838415at2"/>
<comment type="caution">
    <text evidence="1">The sequence shown here is derived from an EMBL/GenBank/DDBJ whole genome shotgun (WGS) entry which is preliminary data.</text>
</comment>
<dbReference type="AlphaFoldDB" id="A0A7V7UWF2"/>
<proteinExistence type="predicted"/>
<name>A0A7V7UWF2_9BACI</name>
<gene>
    <name evidence="1" type="ORF">F7732_07205</name>
</gene>